<dbReference type="OrthoDB" id="93743at2759"/>
<gene>
    <name evidence="2" type="ORF">PR001_g4839</name>
    <name evidence="1" type="ORF">PR002_g7591</name>
    <name evidence="3" type="ORF">PR003_g13929</name>
</gene>
<evidence type="ECO:0000313" key="3">
    <source>
        <dbReference type="EMBL" id="KAE9333635.1"/>
    </source>
</evidence>
<keyword evidence="5" id="KW-1185">Reference proteome</keyword>
<evidence type="ECO:0000313" key="1">
    <source>
        <dbReference type="EMBL" id="KAE9035420.1"/>
    </source>
</evidence>
<dbReference type="EMBL" id="QXFT01000898">
    <property type="protein sequence ID" value="KAE9333635.1"/>
    <property type="molecule type" value="Genomic_DNA"/>
</dbReference>
<dbReference type="AlphaFoldDB" id="A0A6A3N1J3"/>
<comment type="caution">
    <text evidence="1">The sequence shown here is derived from an EMBL/GenBank/DDBJ whole genome shotgun (WGS) entry which is preliminary data.</text>
</comment>
<dbReference type="EMBL" id="QXFU01000366">
    <property type="protein sequence ID" value="KAE9035420.1"/>
    <property type="molecule type" value="Genomic_DNA"/>
</dbReference>
<dbReference type="Proteomes" id="UP000434957">
    <property type="component" value="Unassembled WGS sequence"/>
</dbReference>
<proteinExistence type="predicted"/>
<dbReference type="Proteomes" id="UP000429607">
    <property type="component" value="Unassembled WGS sequence"/>
</dbReference>
<evidence type="ECO:0000313" key="2">
    <source>
        <dbReference type="EMBL" id="KAE9045749.1"/>
    </source>
</evidence>
<dbReference type="Proteomes" id="UP000435112">
    <property type="component" value="Unassembled WGS sequence"/>
</dbReference>
<evidence type="ECO:0000313" key="4">
    <source>
        <dbReference type="Proteomes" id="UP000429607"/>
    </source>
</evidence>
<protein>
    <submittedName>
        <fullName evidence="1">Uncharacterized protein</fullName>
    </submittedName>
</protein>
<accession>A0A6A3N1J3</accession>
<name>A0A6A3N1J3_9STRA</name>
<dbReference type="EMBL" id="QXFV01000206">
    <property type="protein sequence ID" value="KAE9045749.1"/>
    <property type="molecule type" value="Genomic_DNA"/>
</dbReference>
<reference evidence="4 6" key="1">
    <citation type="submission" date="2018-09" db="EMBL/GenBank/DDBJ databases">
        <title>Genomic investigation of the strawberry pathogen Phytophthora fragariae indicates pathogenicity is determined by transcriptional variation in three key races.</title>
        <authorList>
            <person name="Adams T.M."/>
            <person name="Armitage A.D."/>
            <person name="Sobczyk M.K."/>
            <person name="Bates H.J."/>
            <person name="Dunwell J.M."/>
            <person name="Nellist C.F."/>
            <person name="Harrison R.J."/>
        </authorList>
    </citation>
    <scope>NUCLEOTIDE SEQUENCE [LARGE SCALE GENOMIC DNA]</scope>
    <source>
        <strain evidence="2 4">SCRP249</strain>
        <strain evidence="1 6">SCRP324</strain>
        <strain evidence="3 5">SCRP333</strain>
    </source>
</reference>
<organism evidence="1 6">
    <name type="scientific">Phytophthora rubi</name>
    <dbReference type="NCBI Taxonomy" id="129364"/>
    <lineage>
        <taxon>Eukaryota</taxon>
        <taxon>Sar</taxon>
        <taxon>Stramenopiles</taxon>
        <taxon>Oomycota</taxon>
        <taxon>Peronosporomycetes</taxon>
        <taxon>Peronosporales</taxon>
        <taxon>Peronosporaceae</taxon>
        <taxon>Phytophthora</taxon>
    </lineage>
</organism>
<evidence type="ECO:0000313" key="5">
    <source>
        <dbReference type="Proteomes" id="UP000434957"/>
    </source>
</evidence>
<evidence type="ECO:0000313" key="6">
    <source>
        <dbReference type="Proteomes" id="UP000435112"/>
    </source>
</evidence>
<sequence>MISDSELNADVVDGDTVKSPDAVIVGKIPRGFRIRKFVGVTGPSSEKLDAMTFIEAADQ</sequence>